<dbReference type="RefSeq" id="WP_078364451.1">
    <property type="nucleotide sequence ID" value="NZ_MTJN01000002.1"/>
</dbReference>
<proteinExistence type="predicted"/>
<organism evidence="7 8">
    <name type="scientific">Rhodoferax fermentans</name>
    <dbReference type="NCBI Taxonomy" id="28066"/>
    <lineage>
        <taxon>Bacteria</taxon>
        <taxon>Pseudomonadati</taxon>
        <taxon>Pseudomonadota</taxon>
        <taxon>Betaproteobacteria</taxon>
        <taxon>Burkholderiales</taxon>
        <taxon>Comamonadaceae</taxon>
        <taxon>Rhodoferax</taxon>
    </lineage>
</organism>
<sequence>MKISIITVTFNAAGTIADTLASVACQTHPDIEHIVVDGASTDDTLEIIRQRGQHVSQTISEPDRGIYDAMNKGLGMATGSVIGFLNADDVYAGPTVLERVSAIIEKDKLDAIFGDAEFFSPDRPNRPLRLYRSARFRPELIAWGWMPAHPSLFLGRHVYERFGAFKTDYRIAGDFELIARVFHSGTLEYRYLPDVLVRMRTGGVSTGGWRNSLLLNREVLQACRENDIPTNLWKILSKYPAKVLEFLHK</sequence>
<dbReference type="AlphaFoldDB" id="A0A1T1ARN5"/>
<dbReference type="SUPFAM" id="SSF53448">
    <property type="entry name" value="Nucleotide-diphospho-sugar transferases"/>
    <property type="match status" value="1"/>
</dbReference>
<dbReference type="Proteomes" id="UP000190750">
    <property type="component" value="Unassembled WGS sequence"/>
</dbReference>
<evidence type="ECO:0000259" key="6">
    <source>
        <dbReference type="Pfam" id="PF00535"/>
    </source>
</evidence>
<comment type="subcellular location">
    <subcellularLocation>
        <location evidence="1">Cell membrane</location>
    </subcellularLocation>
</comment>
<gene>
    <name evidence="7" type="ORF">RF819_07745</name>
</gene>
<evidence type="ECO:0000256" key="4">
    <source>
        <dbReference type="ARBA" id="ARBA00022679"/>
    </source>
</evidence>
<keyword evidence="3" id="KW-0328">Glycosyltransferase</keyword>
<keyword evidence="8" id="KW-1185">Reference proteome</keyword>
<dbReference type="PANTHER" id="PTHR43646">
    <property type="entry name" value="GLYCOSYLTRANSFERASE"/>
    <property type="match status" value="1"/>
</dbReference>
<dbReference type="PANTHER" id="PTHR43646:SF2">
    <property type="entry name" value="GLYCOSYLTRANSFERASE 2-LIKE DOMAIN-CONTAINING PROTEIN"/>
    <property type="match status" value="1"/>
</dbReference>
<name>A0A1T1ARN5_RHOFE</name>
<dbReference type="Gene3D" id="3.90.550.10">
    <property type="entry name" value="Spore Coat Polysaccharide Biosynthesis Protein SpsA, Chain A"/>
    <property type="match status" value="1"/>
</dbReference>
<feature type="domain" description="Glycosyltransferase 2-like" evidence="6">
    <location>
        <begin position="4"/>
        <end position="130"/>
    </location>
</feature>
<accession>A0A1T1ARN5</accession>
<dbReference type="GO" id="GO:0016757">
    <property type="term" value="F:glycosyltransferase activity"/>
    <property type="evidence" value="ECO:0007669"/>
    <property type="project" value="UniProtKB-KW"/>
</dbReference>
<dbReference type="STRING" id="28066.RF819_07745"/>
<keyword evidence="4 7" id="KW-0808">Transferase</keyword>
<dbReference type="CDD" id="cd06433">
    <property type="entry name" value="GT_2_WfgS_like"/>
    <property type="match status" value="1"/>
</dbReference>
<dbReference type="OrthoDB" id="433681at2"/>
<dbReference type="Pfam" id="PF00535">
    <property type="entry name" value="Glycos_transf_2"/>
    <property type="match status" value="1"/>
</dbReference>
<dbReference type="InterPro" id="IPR029044">
    <property type="entry name" value="Nucleotide-diphossugar_trans"/>
</dbReference>
<evidence type="ECO:0000256" key="1">
    <source>
        <dbReference type="ARBA" id="ARBA00004236"/>
    </source>
</evidence>
<keyword evidence="5" id="KW-0472">Membrane</keyword>
<dbReference type="InterPro" id="IPR001173">
    <property type="entry name" value="Glyco_trans_2-like"/>
</dbReference>
<evidence type="ECO:0000313" key="8">
    <source>
        <dbReference type="Proteomes" id="UP000190750"/>
    </source>
</evidence>
<evidence type="ECO:0000313" key="7">
    <source>
        <dbReference type="EMBL" id="OOV06635.1"/>
    </source>
</evidence>
<reference evidence="7 8" key="1">
    <citation type="submission" date="2017-01" db="EMBL/GenBank/DDBJ databases">
        <title>Genome sequencing of Rhodoferax fermentans JCM 7819.</title>
        <authorList>
            <person name="Kim Y.J."/>
            <person name="Farh M.E.-A."/>
            <person name="Yang D.-C."/>
        </authorList>
    </citation>
    <scope>NUCLEOTIDE SEQUENCE [LARGE SCALE GENOMIC DNA]</scope>
    <source>
        <strain evidence="7 8">JCM 7819</strain>
    </source>
</reference>
<dbReference type="EMBL" id="MTJN01000002">
    <property type="protein sequence ID" value="OOV06635.1"/>
    <property type="molecule type" value="Genomic_DNA"/>
</dbReference>
<comment type="caution">
    <text evidence="7">The sequence shown here is derived from an EMBL/GenBank/DDBJ whole genome shotgun (WGS) entry which is preliminary data.</text>
</comment>
<keyword evidence="2" id="KW-1003">Cell membrane</keyword>
<evidence type="ECO:0000256" key="3">
    <source>
        <dbReference type="ARBA" id="ARBA00022676"/>
    </source>
</evidence>
<protein>
    <submittedName>
        <fullName evidence="7">Glycosyl transferase</fullName>
    </submittedName>
</protein>
<dbReference type="GO" id="GO:0005886">
    <property type="term" value="C:plasma membrane"/>
    <property type="evidence" value="ECO:0007669"/>
    <property type="project" value="UniProtKB-SubCell"/>
</dbReference>
<evidence type="ECO:0000256" key="2">
    <source>
        <dbReference type="ARBA" id="ARBA00022475"/>
    </source>
</evidence>
<evidence type="ECO:0000256" key="5">
    <source>
        <dbReference type="ARBA" id="ARBA00023136"/>
    </source>
</evidence>